<dbReference type="Proteomes" id="UP000006437">
    <property type="component" value="Unassembled WGS sequence"/>
</dbReference>
<evidence type="ECO:0000313" key="2">
    <source>
        <dbReference type="Proteomes" id="UP000006437"/>
    </source>
</evidence>
<organism evidence="1 2">
    <name type="scientific">Peptoanaerobacter stomatis</name>
    <dbReference type="NCBI Taxonomy" id="796937"/>
    <lineage>
        <taxon>Bacteria</taxon>
        <taxon>Bacillati</taxon>
        <taxon>Bacillota</taxon>
        <taxon>Clostridia</taxon>
        <taxon>Peptostreptococcales</taxon>
        <taxon>Filifactoraceae</taxon>
        <taxon>Peptoanaerobacter</taxon>
    </lineage>
</organism>
<proteinExistence type="predicted"/>
<comment type="caution">
    <text evidence="1">The sequence shown here is derived from an EMBL/GenBank/DDBJ whole genome shotgun (WGS) entry which is preliminary data.</text>
</comment>
<sequence>MNDYEKLVSITKNKHTLSNEFLDIAKKMKEDVSKENFENVEAHLTERQEIIDSVNLLDKQFLTLFEELKKNDDFEQNIINYPELKEYISDIKGNFELSYDIDEEIMPIIRNEIAITQNEIKKIKTQEKVVDKYSQDIMKKITGANFGVFIDEMK</sequence>
<evidence type="ECO:0008006" key="3">
    <source>
        <dbReference type="Google" id="ProtNLM"/>
    </source>
</evidence>
<dbReference type="AlphaFoldDB" id="G9WZZ6"/>
<name>G9WZZ6_9FIRM</name>
<dbReference type="HOGENOM" id="CLU_1702603_0_0_9"/>
<evidence type="ECO:0000313" key="1">
    <source>
        <dbReference type="EMBL" id="EHL15628.1"/>
    </source>
</evidence>
<dbReference type="EMBL" id="AFZE01000010">
    <property type="protein sequence ID" value="EHL15628.1"/>
    <property type="molecule type" value="Genomic_DNA"/>
</dbReference>
<dbReference type="RefSeq" id="WP_009525981.1">
    <property type="nucleotide sequence ID" value="NZ_JBQMYE010000159.1"/>
</dbReference>
<dbReference type="BioCyc" id="EBAC796937-HMP:GMGH-1760-MONOMER"/>
<reference evidence="1 2" key="1">
    <citation type="submission" date="2011-08" db="EMBL/GenBank/DDBJ databases">
        <title>The Genome Sequence of Eubacteriaceae bacterium ACC19a.</title>
        <authorList>
            <consortium name="The Broad Institute Genome Sequencing Platform"/>
            <person name="Earl A."/>
            <person name="Ward D."/>
            <person name="Feldgarden M."/>
            <person name="Gevers D."/>
            <person name="Sizova M."/>
            <person name="Hazen A."/>
            <person name="Epstein S."/>
            <person name="Young S.K."/>
            <person name="Zeng Q."/>
            <person name="Gargeya S."/>
            <person name="Fitzgerald M."/>
            <person name="Haas B."/>
            <person name="Abouelleil A."/>
            <person name="Alvarado L."/>
            <person name="Arachchi H.M."/>
            <person name="Berlin A."/>
            <person name="Brown A."/>
            <person name="Chapman S.B."/>
            <person name="Chen Z."/>
            <person name="Dunbar C."/>
            <person name="Freedman E."/>
            <person name="Gearin G."/>
            <person name="Gellesch M."/>
            <person name="Goldberg J."/>
            <person name="Griggs A."/>
            <person name="Gujja S."/>
            <person name="Heiman D."/>
            <person name="Howarth C."/>
            <person name="Larson L."/>
            <person name="Lui A."/>
            <person name="MacDonald P.J.P."/>
            <person name="Montmayeur A."/>
            <person name="Murphy C."/>
            <person name="Neiman D."/>
            <person name="Pearson M."/>
            <person name="Priest M."/>
            <person name="Roberts A."/>
            <person name="Saif S."/>
            <person name="Shea T."/>
            <person name="Shenoy N."/>
            <person name="Sisk P."/>
            <person name="Stolte C."/>
            <person name="Sykes S."/>
            <person name="Wortman J."/>
            <person name="Nusbaum C."/>
            <person name="Birren B."/>
        </authorList>
    </citation>
    <scope>NUCLEOTIDE SEQUENCE [LARGE SCALE GENOMIC DNA]</scope>
    <source>
        <strain evidence="1 2">ACC19a</strain>
    </source>
</reference>
<protein>
    <recommendedName>
        <fullName evidence="3">FlgN protein</fullName>
    </recommendedName>
</protein>
<accession>G9WZZ6</accession>
<gene>
    <name evidence="1" type="ORF">HMPREF9629_01752</name>
</gene>